<sequence>MSLPATAQSALDAFAACPGWEQRARLLMQWGDQLAPLTDAERCEANRVTGCESQVWLLAEHADGHWQFRASSDARLLRGLLALLLARVNGLTRAEMAHLDLPAWFSQLGLARHLSPSRSNGLQAVLARMQLLESADQGAGAPTIS</sequence>
<dbReference type="EMBL" id="FOFP01000002">
    <property type="protein sequence ID" value="SEP94037.1"/>
    <property type="molecule type" value="Genomic_DNA"/>
</dbReference>
<dbReference type="Proteomes" id="UP000198512">
    <property type="component" value="Unassembled WGS sequence"/>
</dbReference>
<name>A0ABY1B5C4_9PSED</name>
<evidence type="ECO:0000256" key="1">
    <source>
        <dbReference type="ARBA" id="ARBA00010282"/>
    </source>
</evidence>
<feature type="domain" description="Fe-S metabolism associated" evidence="2">
    <location>
        <begin position="12"/>
        <end position="130"/>
    </location>
</feature>
<comment type="similarity">
    <text evidence="1">Belongs to the SufE family.</text>
</comment>
<dbReference type="PANTHER" id="PTHR43597:SF5">
    <property type="entry name" value="SUFE-LIKE PROTEIN 2, CHLOROPLASTIC"/>
    <property type="match status" value="1"/>
</dbReference>
<evidence type="ECO:0000313" key="4">
    <source>
        <dbReference type="Proteomes" id="UP000198512"/>
    </source>
</evidence>
<dbReference type="RefSeq" id="WP_069516102.1">
    <property type="nucleotide sequence ID" value="NZ_FOFP01000002.1"/>
</dbReference>
<evidence type="ECO:0000313" key="3">
    <source>
        <dbReference type="EMBL" id="SEP94037.1"/>
    </source>
</evidence>
<gene>
    <name evidence="3" type="ORF">SAMN05216600_102345</name>
</gene>
<accession>A0ABY1B5C4</accession>
<comment type="caution">
    <text evidence="3">The sequence shown here is derived from an EMBL/GenBank/DDBJ whole genome shotgun (WGS) entry which is preliminary data.</text>
</comment>
<organism evidence="3 4">
    <name type="scientific">Pseudomonas cuatrocienegasensis</name>
    <dbReference type="NCBI Taxonomy" id="543360"/>
    <lineage>
        <taxon>Bacteria</taxon>
        <taxon>Pseudomonadati</taxon>
        <taxon>Pseudomonadota</taxon>
        <taxon>Gammaproteobacteria</taxon>
        <taxon>Pseudomonadales</taxon>
        <taxon>Pseudomonadaceae</taxon>
        <taxon>Pseudomonas</taxon>
    </lineage>
</organism>
<dbReference type="Gene3D" id="3.90.1010.10">
    <property type="match status" value="1"/>
</dbReference>
<dbReference type="SUPFAM" id="SSF82649">
    <property type="entry name" value="SufE/NifU"/>
    <property type="match status" value="1"/>
</dbReference>
<proteinExistence type="inferred from homology"/>
<protein>
    <submittedName>
        <fullName evidence="3">Cysteine desulfuration protein SufE</fullName>
    </submittedName>
</protein>
<dbReference type="InterPro" id="IPR003808">
    <property type="entry name" value="Fe-S_metab-assoc_dom"/>
</dbReference>
<reference evidence="3 4" key="1">
    <citation type="submission" date="2016-10" db="EMBL/GenBank/DDBJ databases">
        <authorList>
            <person name="Varghese N."/>
            <person name="Submissions S."/>
        </authorList>
    </citation>
    <scope>NUCLEOTIDE SEQUENCE [LARGE SCALE GENOMIC DNA]</scope>
    <source>
        <strain evidence="3 4">CIP 109853</strain>
    </source>
</reference>
<dbReference type="PANTHER" id="PTHR43597">
    <property type="entry name" value="SULFUR ACCEPTOR PROTEIN CSDE"/>
    <property type="match status" value="1"/>
</dbReference>
<evidence type="ECO:0000259" key="2">
    <source>
        <dbReference type="Pfam" id="PF02657"/>
    </source>
</evidence>
<dbReference type="Pfam" id="PF02657">
    <property type="entry name" value="SufE"/>
    <property type="match status" value="1"/>
</dbReference>
<keyword evidence="4" id="KW-1185">Reference proteome</keyword>